<dbReference type="Proteomes" id="UP001056610">
    <property type="component" value="Chromosome"/>
</dbReference>
<evidence type="ECO:0000313" key="3">
    <source>
        <dbReference type="EMBL" id="UQX12590.1"/>
    </source>
</evidence>
<evidence type="ECO:0000313" key="1">
    <source>
        <dbReference type="EMBL" id="UQX11314.1"/>
    </source>
</evidence>
<proteinExistence type="predicted"/>
<dbReference type="EMBL" id="CP097320">
    <property type="protein sequence ID" value="UQX12562.1"/>
    <property type="molecule type" value="Genomic_DNA"/>
</dbReference>
<protein>
    <submittedName>
        <fullName evidence="3">Uncharacterized protein</fullName>
    </submittedName>
</protein>
<gene>
    <name evidence="1" type="ORF">M5I08_01880</name>
    <name evidence="2" type="ORF">M5I08_10250</name>
    <name evidence="3" type="ORF">M5I08_10435</name>
</gene>
<evidence type="ECO:0000313" key="4">
    <source>
        <dbReference type="Proteomes" id="UP001056610"/>
    </source>
</evidence>
<dbReference type="RefSeq" id="WP_219070096.1">
    <property type="nucleotide sequence ID" value="NZ_CAJUXY010000074.1"/>
</dbReference>
<reference evidence="3" key="1">
    <citation type="submission" date="2022-05" db="EMBL/GenBank/DDBJ databases">
        <title>A methanotrophic Mycobacterium dominates a cave microbial ecosystem.</title>
        <authorList>
            <person name="Van Spanning R.J.M."/>
            <person name="Guan Q."/>
            <person name="Melkonian C."/>
            <person name="Gallant J."/>
            <person name="Polerecky L."/>
            <person name="Flot J.-F."/>
            <person name="Brandt B.W."/>
            <person name="Braster M."/>
            <person name="Iturbe Espinoza P."/>
            <person name="Aerts J."/>
            <person name="Meima-Franke M."/>
            <person name="Piersma S.R."/>
            <person name="Bunduc C."/>
            <person name="Ummels R."/>
            <person name="Pain A."/>
            <person name="Fleming E.J."/>
            <person name="van der Wel N."/>
            <person name="Gherman V.D."/>
            <person name="Sarbu S.M."/>
            <person name="Bodelier P.L.E."/>
            <person name="Bitter W."/>
        </authorList>
    </citation>
    <scope>NUCLEOTIDE SEQUENCE</scope>
    <source>
        <strain evidence="3">Sulfur Cave</strain>
    </source>
</reference>
<dbReference type="EMBL" id="CP097320">
    <property type="protein sequence ID" value="UQX12590.1"/>
    <property type="molecule type" value="Genomic_DNA"/>
</dbReference>
<keyword evidence="4" id="KW-1185">Reference proteome</keyword>
<name>A0ABY4QNL1_9MYCO</name>
<dbReference type="EMBL" id="CP097320">
    <property type="protein sequence ID" value="UQX11314.1"/>
    <property type="molecule type" value="Genomic_DNA"/>
</dbReference>
<accession>A0ABY4QNL1</accession>
<evidence type="ECO:0000313" key="2">
    <source>
        <dbReference type="EMBL" id="UQX12562.1"/>
    </source>
</evidence>
<organism evidence="3 4">
    <name type="scientific">Candidatus Mycobacterium methanotrophicum</name>
    <dbReference type="NCBI Taxonomy" id="2943498"/>
    <lineage>
        <taxon>Bacteria</taxon>
        <taxon>Bacillati</taxon>
        <taxon>Actinomycetota</taxon>
        <taxon>Actinomycetes</taxon>
        <taxon>Mycobacteriales</taxon>
        <taxon>Mycobacteriaceae</taxon>
        <taxon>Mycobacterium</taxon>
    </lineage>
</organism>
<sequence>MIAALIVMSWIGWSYWLICRDMRSPRVRTPVAAPDQRGPRAAAVRGLEDEPDQWPAARGSWTALDERQLVRLLTDSAP</sequence>